<evidence type="ECO:0000313" key="2">
    <source>
        <dbReference type="EMBL" id="KAJ4164915.1"/>
    </source>
</evidence>
<keyword evidence="1" id="KW-0732">Signal</keyword>
<evidence type="ECO:0000313" key="3">
    <source>
        <dbReference type="Proteomes" id="UP001144673"/>
    </source>
</evidence>
<comment type="caution">
    <text evidence="2">The sequence shown here is derived from an EMBL/GenBank/DDBJ whole genome shotgun (WGS) entry which is preliminary data.</text>
</comment>
<protein>
    <submittedName>
        <fullName evidence="2">Uncharacterized protein</fullName>
    </submittedName>
</protein>
<proteinExistence type="predicted"/>
<name>A0A9W8QPU9_AKAMU</name>
<dbReference type="RefSeq" id="XP_056059830.1">
    <property type="nucleotide sequence ID" value="XM_056204476.1"/>
</dbReference>
<accession>A0A9W8QPU9</accession>
<dbReference type="GeneID" id="80893727"/>
<dbReference type="AlphaFoldDB" id="A0A9W8QPU9"/>
<gene>
    <name evidence="2" type="ORF">LMH87_006568</name>
</gene>
<keyword evidence="3" id="KW-1185">Reference proteome</keyword>
<reference evidence="2" key="1">
    <citation type="journal article" date="2023" name="Access Microbiol">
        <title>De-novo genome assembly for Akanthomyces muscarius, a biocontrol agent of insect agricultural pests.</title>
        <authorList>
            <person name="Erdos Z."/>
            <person name="Studholme D.J."/>
            <person name="Raymond B."/>
            <person name="Sharma M."/>
        </authorList>
    </citation>
    <scope>NUCLEOTIDE SEQUENCE</scope>
    <source>
        <strain evidence="2">Ve6</strain>
    </source>
</reference>
<sequence>MRGFVVSSALASIIMTPMICFDGYPTPAWHLRRGWPGPQANASIGPSSLKEDAMDGWSKLQAAASAW</sequence>
<feature type="chain" id="PRO_5040944582" evidence="1">
    <location>
        <begin position="21"/>
        <end position="67"/>
    </location>
</feature>
<dbReference type="KEGG" id="amus:LMH87_006568"/>
<organism evidence="2 3">
    <name type="scientific">Akanthomyces muscarius</name>
    <name type="common">Entomopathogenic fungus</name>
    <name type="synonym">Lecanicillium muscarium</name>
    <dbReference type="NCBI Taxonomy" id="2231603"/>
    <lineage>
        <taxon>Eukaryota</taxon>
        <taxon>Fungi</taxon>
        <taxon>Dikarya</taxon>
        <taxon>Ascomycota</taxon>
        <taxon>Pezizomycotina</taxon>
        <taxon>Sordariomycetes</taxon>
        <taxon>Hypocreomycetidae</taxon>
        <taxon>Hypocreales</taxon>
        <taxon>Cordycipitaceae</taxon>
        <taxon>Akanthomyces</taxon>
    </lineage>
</organism>
<feature type="signal peptide" evidence="1">
    <location>
        <begin position="1"/>
        <end position="20"/>
    </location>
</feature>
<evidence type="ECO:0000256" key="1">
    <source>
        <dbReference type="SAM" id="SignalP"/>
    </source>
</evidence>
<dbReference type="Proteomes" id="UP001144673">
    <property type="component" value="Chromosome 1"/>
</dbReference>
<dbReference type="EMBL" id="JAJHUN010000001">
    <property type="protein sequence ID" value="KAJ4164915.1"/>
    <property type="molecule type" value="Genomic_DNA"/>
</dbReference>